<comment type="caution">
    <text evidence="10">The sequence shown here is derived from an EMBL/GenBank/DDBJ whole genome shotgun (WGS) entry which is preliminary data.</text>
</comment>
<evidence type="ECO:0000256" key="6">
    <source>
        <dbReference type="ARBA" id="ARBA00023004"/>
    </source>
</evidence>
<evidence type="ECO:0000256" key="9">
    <source>
        <dbReference type="SAM" id="Phobius"/>
    </source>
</evidence>
<dbReference type="GO" id="GO:0020037">
    <property type="term" value="F:heme binding"/>
    <property type="evidence" value="ECO:0007669"/>
    <property type="project" value="InterPro"/>
</dbReference>
<reference evidence="10" key="1">
    <citation type="journal article" date="2023" name="Mol. Phylogenet. Evol.">
        <title>Genome-scale phylogeny and comparative genomics of the fungal order Sordariales.</title>
        <authorList>
            <person name="Hensen N."/>
            <person name="Bonometti L."/>
            <person name="Westerberg I."/>
            <person name="Brannstrom I.O."/>
            <person name="Guillou S."/>
            <person name="Cros-Aarteil S."/>
            <person name="Calhoun S."/>
            <person name="Haridas S."/>
            <person name="Kuo A."/>
            <person name="Mondo S."/>
            <person name="Pangilinan J."/>
            <person name="Riley R."/>
            <person name="LaButti K."/>
            <person name="Andreopoulos B."/>
            <person name="Lipzen A."/>
            <person name="Chen C."/>
            <person name="Yan M."/>
            <person name="Daum C."/>
            <person name="Ng V."/>
            <person name="Clum A."/>
            <person name="Steindorff A."/>
            <person name="Ohm R.A."/>
            <person name="Martin F."/>
            <person name="Silar P."/>
            <person name="Natvig D.O."/>
            <person name="Lalanne C."/>
            <person name="Gautier V."/>
            <person name="Ament-Velasquez S.L."/>
            <person name="Kruys A."/>
            <person name="Hutchinson M.I."/>
            <person name="Powell A.J."/>
            <person name="Barry K."/>
            <person name="Miller A.N."/>
            <person name="Grigoriev I.V."/>
            <person name="Debuchy R."/>
            <person name="Gladieux P."/>
            <person name="Hiltunen Thoren M."/>
            <person name="Johannesson H."/>
        </authorList>
    </citation>
    <scope>NUCLEOTIDE SEQUENCE</scope>
    <source>
        <strain evidence="10">CBS 955.72</strain>
    </source>
</reference>
<evidence type="ECO:0000256" key="2">
    <source>
        <dbReference type="ARBA" id="ARBA00010617"/>
    </source>
</evidence>
<dbReference type="InterPro" id="IPR036396">
    <property type="entry name" value="Cyt_P450_sf"/>
</dbReference>
<evidence type="ECO:0000313" key="11">
    <source>
        <dbReference type="Proteomes" id="UP001275084"/>
    </source>
</evidence>
<gene>
    <name evidence="10" type="ORF">B0T25DRAFT_536238</name>
</gene>
<sequence length="512" mass="56691">MLSLTTPDLLIWGGGLFVVWYILSSIAACCRLRHIPGPFLARFSYFPHLYNILAGQFKVAYEDIHNKYANGGPFIRIAPTLVVTNDPDVLRHIGAARSTWGRHEWYQAARFHHEYESTACIIDTEAHDRAKAKTASGYNGREVGAKLEPAIDAVIASLAHLIRRKHLSTGTKGNPVDISSLLRLFTVDVITRLGYGKAFGHLDDGVDLYGFLAEVSTSYRLSSLLLDIPALRRIVFSRIGLLSLLGPRETDKSGVGRIMGVIHDLISERFKQDVKTTRWNDMIGGFIRNGLTQREVEGEANLQIFAGSETTATALAATLMYLATSPRAYSHLKHEIRDSISRGHVSADAPITLEQAQKLPYLQAVIWEGFRMCSPVNMGHYKVAPAGGDTVAGTFLPAGTAVGHNSLALTRNTAVFGHSPHVFRPERFLEPECGEETRVHRLRSLDIIFGGGRWACSGKTVALFELNKVTFELMRAFDFQVVNPRNAWHEKHYVMPAVSNMMVQITEADPGV</sequence>
<dbReference type="GO" id="GO:0016705">
    <property type="term" value="F:oxidoreductase activity, acting on paired donors, with incorporation or reduction of molecular oxygen"/>
    <property type="evidence" value="ECO:0007669"/>
    <property type="project" value="InterPro"/>
</dbReference>
<feature type="binding site" description="axial binding residue" evidence="8">
    <location>
        <position position="456"/>
    </location>
    <ligand>
        <name>heme</name>
        <dbReference type="ChEBI" id="CHEBI:30413"/>
    </ligand>
    <ligandPart>
        <name>Fe</name>
        <dbReference type="ChEBI" id="CHEBI:18248"/>
    </ligandPart>
</feature>
<dbReference type="PANTHER" id="PTHR24305">
    <property type="entry name" value="CYTOCHROME P450"/>
    <property type="match status" value="1"/>
</dbReference>
<evidence type="ECO:0000313" key="10">
    <source>
        <dbReference type="EMBL" id="KAK3360722.1"/>
    </source>
</evidence>
<comment type="cofactor">
    <cofactor evidence="1 8">
        <name>heme</name>
        <dbReference type="ChEBI" id="CHEBI:30413"/>
    </cofactor>
</comment>
<keyword evidence="9" id="KW-1133">Transmembrane helix</keyword>
<keyword evidence="5" id="KW-0560">Oxidoreductase</keyword>
<dbReference type="Gene3D" id="1.10.630.10">
    <property type="entry name" value="Cytochrome P450"/>
    <property type="match status" value="1"/>
</dbReference>
<dbReference type="Proteomes" id="UP001275084">
    <property type="component" value="Unassembled WGS sequence"/>
</dbReference>
<evidence type="ECO:0000256" key="1">
    <source>
        <dbReference type="ARBA" id="ARBA00001971"/>
    </source>
</evidence>
<evidence type="ECO:0000256" key="4">
    <source>
        <dbReference type="ARBA" id="ARBA00022723"/>
    </source>
</evidence>
<keyword evidence="4 8" id="KW-0479">Metal-binding</keyword>
<dbReference type="PRINTS" id="PR00463">
    <property type="entry name" value="EP450I"/>
</dbReference>
<reference evidence="10" key="2">
    <citation type="submission" date="2023-06" db="EMBL/GenBank/DDBJ databases">
        <authorList>
            <consortium name="Lawrence Berkeley National Laboratory"/>
            <person name="Haridas S."/>
            <person name="Hensen N."/>
            <person name="Bonometti L."/>
            <person name="Westerberg I."/>
            <person name="Brannstrom I.O."/>
            <person name="Guillou S."/>
            <person name="Cros-Aarteil S."/>
            <person name="Calhoun S."/>
            <person name="Kuo A."/>
            <person name="Mondo S."/>
            <person name="Pangilinan J."/>
            <person name="Riley R."/>
            <person name="Labutti K."/>
            <person name="Andreopoulos B."/>
            <person name="Lipzen A."/>
            <person name="Chen C."/>
            <person name="Yanf M."/>
            <person name="Daum C."/>
            <person name="Ng V."/>
            <person name="Clum A."/>
            <person name="Steindorff A."/>
            <person name="Ohm R."/>
            <person name="Martin F."/>
            <person name="Silar P."/>
            <person name="Natvig D."/>
            <person name="Lalanne C."/>
            <person name="Gautier V."/>
            <person name="Ament-Velasquez S.L."/>
            <person name="Kruys A."/>
            <person name="Hutchinson M.I."/>
            <person name="Powell A.J."/>
            <person name="Barry K."/>
            <person name="Miller A.N."/>
            <person name="Grigoriev I.V."/>
            <person name="Debuchy R."/>
            <person name="Gladieux P."/>
            <person name="Thoren M.H."/>
            <person name="Johannesson H."/>
        </authorList>
    </citation>
    <scope>NUCLEOTIDE SEQUENCE</scope>
    <source>
        <strain evidence="10">CBS 955.72</strain>
    </source>
</reference>
<keyword evidence="9" id="KW-0472">Membrane</keyword>
<protein>
    <submittedName>
        <fullName evidence="10">Cytochrome P450</fullName>
    </submittedName>
</protein>
<dbReference type="GO" id="GO:0005506">
    <property type="term" value="F:iron ion binding"/>
    <property type="evidence" value="ECO:0007669"/>
    <property type="project" value="InterPro"/>
</dbReference>
<keyword evidence="7" id="KW-0503">Monooxygenase</keyword>
<evidence type="ECO:0000256" key="5">
    <source>
        <dbReference type="ARBA" id="ARBA00023002"/>
    </source>
</evidence>
<keyword evidence="9" id="KW-0812">Transmembrane</keyword>
<evidence type="ECO:0000256" key="3">
    <source>
        <dbReference type="ARBA" id="ARBA00022617"/>
    </source>
</evidence>
<accession>A0AAJ0HT10</accession>
<dbReference type="PANTHER" id="PTHR24305:SF77">
    <property type="entry name" value="CYTOCHROME P450 MONOOXYGENASE"/>
    <property type="match status" value="1"/>
</dbReference>
<feature type="transmembrane region" description="Helical" evidence="9">
    <location>
        <begin position="12"/>
        <end position="32"/>
    </location>
</feature>
<keyword evidence="11" id="KW-1185">Reference proteome</keyword>
<dbReference type="InterPro" id="IPR001128">
    <property type="entry name" value="Cyt_P450"/>
</dbReference>
<dbReference type="SUPFAM" id="SSF48264">
    <property type="entry name" value="Cytochrome P450"/>
    <property type="match status" value="1"/>
</dbReference>
<dbReference type="EMBL" id="JAUIQD010000002">
    <property type="protein sequence ID" value="KAK3360722.1"/>
    <property type="molecule type" value="Genomic_DNA"/>
</dbReference>
<evidence type="ECO:0000256" key="7">
    <source>
        <dbReference type="ARBA" id="ARBA00023033"/>
    </source>
</evidence>
<name>A0AAJ0HT10_9PEZI</name>
<comment type="similarity">
    <text evidence="2">Belongs to the cytochrome P450 family.</text>
</comment>
<proteinExistence type="inferred from homology"/>
<dbReference type="Pfam" id="PF00067">
    <property type="entry name" value="p450"/>
    <property type="match status" value="1"/>
</dbReference>
<dbReference type="InterPro" id="IPR002401">
    <property type="entry name" value="Cyt_P450_E_grp-I"/>
</dbReference>
<evidence type="ECO:0000256" key="8">
    <source>
        <dbReference type="PIRSR" id="PIRSR602401-1"/>
    </source>
</evidence>
<dbReference type="PRINTS" id="PR00385">
    <property type="entry name" value="P450"/>
</dbReference>
<dbReference type="InterPro" id="IPR050121">
    <property type="entry name" value="Cytochrome_P450_monoxygenase"/>
</dbReference>
<keyword evidence="6 8" id="KW-0408">Iron</keyword>
<dbReference type="GO" id="GO:0004497">
    <property type="term" value="F:monooxygenase activity"/>
    <property type="evidence" value="ECO:0007669"/>
    <property type="project" value="UniProtKB-KW"/>
</dbReference>
<dbReference type="AlphaFoldDB" id="A0AAJ0HT10"/>
<keyword evidence="3 8" id="KW-0349">Heme</keyword>
<organism evidence="10 11">
    <name type="scientific">Lasiosphaeria hispida</name>
    <dbReference type="NCBI Taxonomy" id="260671"/>
    <lineage>
        <taxon>Eukaryota</taxon>
        <taxon>Fungi</taxon>
        <taxon>Dikarya</taxon>
        <taxon>Ascomycota</taxon>
        <taxon>Pezizomycotina</taxon>
        <taxon>Sordariomycetes</taxon>
        <taxon>Sordariomycetidae</taxon>
        <taxon>Sordariales</taxon>
        <taxon>Lasiosphaeriaceae</taxon>
        <taxon>Lasiosphaeria</taxon>
    </lineage>
</organism>